<keyword evidence="4" id="KW-1185">Reference proteome</keyword>
<dbReference type="InterPro" id="IPR028098">
    <property type="entry name" value="Glyco_trans_4-like_N"/>
</dbReference>
<reference evidence="3 4" key="1">
    <citation type="submission" date="2010-12" db="EMBL/GenBank/DDBJ databases">
        <authorList>
            <person name="Muzny D."/>
            <person name="Qin X."/>
            <person name="Deng J."/>
            <person name="Jiang H."/>
            <person name="Liu Y."/>
            <person name="Qu J."/>
            <person name="Song X.-Z."/>
            <person name="Zhang L."/>
            <person name="Thornton R."/>
            <person name="Coyle M."/>
            <person name="Francisco L."/>
            <person name="Jackson L."/>
            <person name="Javaid M."/>
            <person name="Korchina V."/>
            <person name="Kovar C."/>
            <person name="Mata R."/>
            <person name="Mathew T."/>
            <person name="Ngo R."/>
            <person name="Nguyen L."/>
            <person name="Nguyen N."/>
            <person name="Okwuonu G."/>
            <person name="Ongeri F."/>
            <person name="Pham C."/>
            <person name="Simmons D."/>
            <person name="Wilczek-Boney K."/>
            <person name="Hale W."/>
            <person name="Jakkamsetti A."/>
            <person name="Pham P."/>
            <person name="Ruth R."/>
            <person name="San Lucas F."/>
            <person name="Warren J."/>
            <person name="Zhang J."/>
            <person name="Zhao Z."/>
            <person name="Zhou C."/>
            <person name="Zhu D."/>
            <person name="Lee S."/>
            <person name="Bess C."/>
            <person name="Blankenburg K."/>
            <person name="Forbes L."/>
            <person name="Fu Q."/>
            <person name="Gubbala S."/>
            <person name="Hirani K."/>
            <person name="Jayaseelan J.C."/>
            <person name="Lara F."/>
            <person name="Munidasa M."/>
            <person name="Palculict T."/>
            <person name="Patil S."/>
            <person name="Pu L.-L."/>
            <person name="Saada N."/>
            <person name="Tang L."/>
            <person name="Weissenberger G."/>
            <person name="Zhu Y."/>
            <person name="Hemphill L."/>
            <person name="Shang Y."/>
            <person name="Youmans B."/>
            <person name="Ayvaz T."/>
            <person name="Ross M."/>
            <person name="Santibanez J."/>
            <person name="Aqrawi P."/>
            <person name="Gross S."/>
            <person name="Joshi V."/>
            <person name="Fowler G."/>
            <person name="Nazareth L."/>
            <person name="Reid J."/>
            <person name="Worley K."/>
            <person name="Petrosino J."/>
            <person name="Highlander S."/>
            <person name="Gibbs R."/>
        </authorList>
    </citation>
    <scope>NUCLEOTIDE SEQUENCE [LARGE SCALE GENOMIC DNA]</scope>
    <source>
        <strain evidence="3 4">ATCC 51599</strain>
    </source>
</reference>
<feature type="domain" description="Glycosyltransferase subfamily 4-like N-terminal" evidence="2">
    <location>
        <begin position="25"/>
        <end position="205"/>
    </location>
</feature>
<protein>
    <submittedName>
        <fullName evidence="3">Glycosyltransferase, group 1 family protein</fullName>
        <ecNumber evidence="3">2.4.-.-</ecNumber>
    </submittedName>
</protein>
<dbReference type="HOGENOM" id="CLU_009583_11_2_4"/>
<dbReference type="RefSeq" id="WP_005674781.1">
    <property type="nucleotide sequence ID" value="NZ_CP146288.1"/>
</dbReference>
<dbReference type="EMBL" id="AEQP01000022">
    <property type="protein sequence ID" value="EFV94237.1"/>
    <property type="molecule type" value="Genomic_DNA"/>
</dbReference>
<dbReference type="Gene3D" id="3.40.50.2000">
    <property type="entry name" value="Glycogen Phosphorylase B"/>
    <property type="match status" value="2"/>
</dbReference>
<feature type="domain" description="Glycosyl transferase family 1" evidence="1">
    <location>
        <begin position="223"/>
        <end position="386"/>
    </location>
</feature>
<keyword evidence="3" id="KW-0808">Transferase</keyword>
<evidence type="ECO:0000259" key="2">
    <source>
        <dbReference type="Pfam" id="PF13579"/>
    </source>
</evidence>
<dbReference type="SUPFAM" id="SSF53756">
    <property type="entry name" value="UDP-Glycosyltransferase/glycogen phosphorylase"/>
    <property type="match status" value="1"/>
</dbReference>
<dbReference type="InterPro" id="IPR050194">
    <property type="entry name" value="Glycosyltransferase_grp1"/>
</dbReference>
<comment type="caution">
    <text evidence="3">The sequence shown here is derived from an EMBL/GenBank/DDBJ whole genome shotgun (WGS) entry which is preliminary data.</text>
</comment>
<dbReference type="Pfam" id="PF00534">
    <property type="entry name" value="Glycos_transf_1"/>
    <property type="match status" value="1"/>
</dbReference>
<evidence type="ECO:0000313" key="3">
    <source>
        <dbReference type="EMBL" id="EFV94237.1"/>
    </source>
</evidence>
<dbReference type="eggNOG" id="COG0438">
    <property type="taxonomic scope" value="Bacteria"/>
</dbReference>
<dbReference type="PANTHER" id="PTHR45947:SF3">
    <property type="entry name" value="SULFOQUINOVOSYL TRANSFERASE SQD2"/>
    <property type="match status" value="1"/>
</dbReference>
<dbReference type="PANTHER" id="PTHR45947">
    <property type="entry name" value="SULFOQUINOVOSYL TRANSFERASE SQD2"/>
    <property type="match status" value="1"/>
</dbReference>
<proteinExistence type="predicted"/>
<organism evidence="3 4">
    <name type="scientific">Lautropia mirabilis ATCC 51599</name>
    <dbReference type="NCBI Taxonomy" id="887898"/>
    <lineage>
        <taxon>Bacteria</taxon>
        <taxon>Pseudomonadati</taxon>
        <taxon>Pseudomonadota</taxon>
        <taxon>Betaproteobacteria</taxon>
        <taxon>Burkholderiales</taxon>
        <taxon>Burkholderiaceae</taxon>
        <taxon>Lautropia</taxon>
    </lineage>
</organism>
<name>E7S088_9BURK</name>
<dbReference type="Pfam" id="PF13579">
    <property type="entry name" value="Glyco_trans_4_4"/>
    <property type="match status" value="1"/>
</dbReference>
<dbReference type="CDD" id="cd03794">
    <property type="entry name" value="GT4_WbuB-like"/>
    <property type="match status" value="1"/>
</dbReference>
<evidence type="ECO:0000313" key="4">
    <source>
        <dbReference type="Proteomes" id="UP000011021"/>
    </source>
</evidence>
<sequence>METRRLNILFLTDNFPPERNVPAMRTWEHVSRWVKDGHQVTVITTAPNFPQGKPLAGYKNHWYFKEDMGGVKVIRVKSYIAANEGFLKRILDYVSFMVTGGIAAMFQRRPDILISTSPQFFCAVAGWIVSRLRRLPWIFELRDLWPASIVAVGAMKEGLLIRMLYWIEMSMYRASDRVIAVTKGLRQDLVDRGIPGDKVVVVRNGADTNRFTPRPKDPALVEKLGLQGKFVVGYYGTIGMGAGVQTAVDAGALLRDRDDIVIMLAGAGAEYAEVEKSIKDQGLTNVKLLPPFDQSEMPAVWSLLDAAIVMMKDRPLFKATISSKTFEALAMGMPVIMSLPAGEATGLVDEYGFGINVRPENPQDMAAAIQRLADNPELKAELGRKALEASKDFSRERSAGLVMDVVQDVMASRGK</sequence>
<gene>
    <name evidence="3" type="ORF">HMPREF0551_2352</name>
</gene>
<dbReference type="STRING" id="887898.HMPREF0551_2352"/>
<dbReference type="GO" id="GO:0016758">
    <property type="term" value="F:hexosyltransferase activity"/>
    <property type="evidence" value="ECO:0007669"/>
    <property type="project" value="TreeGrafter"/>
</dbReference>
<dbReference type="InterPro" id="IPR001296">
    <property type="entry name" value="Glyco_trans_1"/>
</dbReference>
<dbReference type="EC" id="2.4.-.-" evidence="3"/>
<accession>E7S088</accession>
<dbReference type="AlphaFoldDB" id="E7S088"/>
<keyword evidence="3" id="KW-0328">Glycosyltransferase</keyword>
<dbReference type="Proteomes" id="UP000011021">
    <property type="component" value="Unassembled WGS sequence"/>
</dbReference>
<evidence type="ECO:0000259" key="1">
    <source>
        <dbReference type="Pfam" id="PF00534"/>
    </source>
</evidence>